<organism evidence="1">
    <name type="scientific">Arundo donax</name>
    <name type="common">Giant reed</name>
    <name type="synonym">Donax arundinaceus</name>
    <dbReference type="NCBI Taxonomy" id="35708"/>
    <lineage>
        <taxon>Eukaryota</taxon>
        <taxon>Viridiplantae</taxon>
        <taxon>Streptophyta</taxon>
        <taxon>Embryophyta</taxon>
        <taxon>Tracheophyta</taxon>
        <taxon>Spermatophyta</taxon>
        <taxon>Magnoliopsida</taxon>
        <taxon>Liliopsida</taxon>
        <taxon>Poales</taxon>
        <taxon>Poaceae</taxon>
        <taxon>PACMAD clade</taxon>
        <taxon>Arundinoideae</taxon>
        <taxon>Arundineae</taxon>
        <taxon>Arundo</taxon>
    </lineage>
</organism>
<accession>A0A0A8Z1G1</accession>
<name>A0A0A8Z1G1_ARUDO</name>
<dbReference type="EMBL" id="GBRH01265284">
    <property type="protein sequence ID" value="JAD32611.1"/>
    <property type="molecule type" value="Transcribed_RNA"/>
</dbReference>
<evidence type="ECO:0000313" key="1">
    <source>
        <dbReference type="EMBL" id="JAD32611.1"/>
    </source>
</evidence>
<reference evidence="1" key="1">
    <citation type="submission" date="2014-09" db="EMBL/GenBank/DDBJ databases">
        <authorList>
            <person name="Magalhaes I.L.F."/>
            <person name="Oliveira U."/>
            <person name="Santos F.R."/>
            <person name="Vidigal T.H.D.A."/>
            <person name="Brescovit A.D."/>
            <person name="Santos A.J."/>
        </authorList>
    </citation>
    <scope>NUCLEOTIDE SEQUENCE</scope>
    <source>
        <tissue evidence="1">Shoot tissue taken approximately 20 cm above the soil surface</tissue>
    </source>
</reference>
<protein>
    <submittedName>
        <fullName evidence="1">Uncharacterized protein</fullName>
    </submittedName>
</protein>
<sequence>MPSLSLRETTMKHNSG</sequence>
<reference evidence="1" key="2">
    <citation type="journal article" date="2015" name="Data Brief">
        <title>Shoot transcriptome of the giant reed, Arundo donax.</title>
        <authorList>
            <person name="Barrero R.A."/>
            <person name="Guerrero F.D."/>
            <person name="Moolhuijzen P."/>
            <person name="Goolsby J.A."/>
            <person name="Tidwell J."/>
            <person name="Bellgard S.E."/>
            <person name="Bellgard M.I."/>
        </authorList>
    </citation>
    <scope>NUCLEOTIDE SEQUENCE</scope>
    <source>
        <tissue evidence="1">Shoot tissue taken approximately 20 cm above the soil surface</tissue>
    </source>
</reference>
<dbReference type="AlphaFoldDB" id="A0A0A8Z1G1"/>
<proteinExistence type="predicted"/>